<keyword evidence="2" id="KW-1185">Reference proteome</keyword>
<dbReference type="AlphaFoldDB" id="A0AAD9MR35"/>
<proteinExistence type="predicted"/>
<dbReference type="Proteomes" id="UP001208570">
    <property type="component" value="Unassembled WGS sequence"/>
</dbReference>
<gene>
    <name evidence="1" type="ORF">LSH36_1550g00004</name>
</gene>
<organism evidence="1 2">
    <name type="scientific">Paralvinella palmiformis</name>
    <dbReference type="NCBI Taxonomy" id="53620"/>
    <lineage>
        <taxon>Eukaryota</taxon>
        <taxon>Metazoa</taxon>
        <taxon>Spiralia</taxon>
        <taxon>Lophotrochozoa</taxon>
        <taxon>Annelida</taxon>
        <taxon>Polychaeta</taxon>
        <taxon>Sedentaria</taxon>
        <taxon>Canalipalpata</taxon>
        <taxon>Terebellida</taxon>
        <taxon>Terebelliformia</taxon>
        <taxon>Alvinellidae</taxon>
        <taxon>Paralvinella</taxon>
    </lineage>
</organism>
<protein>
    <submittedName>
        <fullName evidence="1">Uncharacterized protein</fullName>
    </submittedName>
</protein>
<reference evidence="1" key="1">
    <citation type="journal article" date="2023" name="Mol. Biol. Evol.">
        <title>Third-Generation Sequencing Reveals the Adaptive Role of the Epigenome in Three Deep-Sea Polychaetes.</title>
        <authorList>
            <person name="Perez M."/>
            <person name="Aroh O."/>
            <person name="Sun Y."/>
            <person name="Lan Y."/>
            <person name="Juniper S.K."/>
            <person name="Young C.R."/>
            <person name="Angers B."/>
            <person name="Qian P.Y."/>
        </authorList>
    </citation>
    <scope>NUCLEOTIDE SEQUENCE</scope>
    <source>
        <strain evidence="1">P08H-3</strain>
    </source>
</reference>
<name>A0AAD9MR35_9ANNE</name>
<dbReference type="EMBL" id="JAODUP010001551">
    <property type="protein sequence ID" value="KAK2139929.1"/>
    <property type="molecule type" value="Genomic_DNA"/>
</dbReference>
<evidence type="ECO:0000313" key="2">
    <source>
        <dbReference type="Proteomes" id="UP001208570"/>
    </source>
</evidence>
<comment type="caution">
    <text evidence="1">The sequence shown here is derived from an EMBL/GenBank/DDBJ whole genome shotgun (WGS) entry which is preliminary data.</text>
</comment>
<evidence type="ECO:0000313" key="1">
    <source>
        <dbReference type="EMBL" id="KAK2139929.1"/>
    </source>
</evidence>
<sequence length="124" mass="14009">MVSSIREGMTTQIIVKLFDPFTTPSNSHSHVSCLPNLLLTHVKREKTVEEETVMMAITMVSPTSDLSHLEGLIAVDDSDTFTIARLEAELEKKNKIIVANAVHISQLKPTLKIERFELECFIWE</sequence>
<accession>A0AAD9MR35</accession>